<keyword evidence="5" id="KW-1185">Reference proteome</keyword>
<dbReference type="PROSITE" id="PS50924">
    <property type="entry name" value="MHYT"/>
    <property type="match status" value="1"/>
</dbReference>
<feature type="transmembrane region" description="Helical" evidence="1">
    <location>
        <begin position="15"/>
        <end position="33"/>
    </location>
</feature>
<feature type="transmembrane region" description="Helical" evidence="1">
    <location>
        <begin position="86"/>
        <end position="105"/>
    </location>
</feature>
<comment type="caution">
    <text evidence="4">The sequence shown here is derived from an EMBL/GenBank/DDBJ whole genome shotgun (WGS) entry which is preliminary data.</text>
</comment>
<dbReference type="Proteomes" id="UP000542742">
    <property type="component" value="Unassembled WGS sequence"/>
</dbReference>
<evidence type="ECO:0000256" key="1">
    <source>
        <dbReference type="PROSITE-ProRule" id="PRU00244"/>
    </source>
</evidence>
<feature type="transmembrane region" description="Helical" evidence="1">
    <location>
        <begin position="112"/>
        <end position="130"/>
    </location>
</feature>
<dbReference type="PANTHER" id="PTHR35152">
    <property type="entry name" value="DOMAIN SIGNALLING PROTEIN, PUTATIVE (AFU_ORTHOLOGUE AFUA_5G11310)-RELATED"/>
    <property type="match status" value="1"/>
</dbReference>
<accession>A0A7W7CUI8</accession>
<sequence>MAQIHHFDHGWITPTVSYVLSVLGSMLGLTCAVRFRSAAGRGERIWWLVLGSVSIGGTAIWSMHFVAMMGFAVVGTPIRYDVGLTVASAILAVFAVGVGLAIALLGQGARNVRIVAGGVVAGLGVAGMHYTGMAAMKLNGEVTYGMTRVGLSIGIAVVAAAVALWLAVTVRRPLVIFAAALVMGVAVNGMHFTGMTAMSVDTRPADGQLPGATASGMLVPIGLAVVFGIIGLAYALMSAPTEEDRAASAYLAQRREEAAARMPQQTGPSATMGGSGLRSSSWTYRDRSSR</sequence>
<protein>
    <submittedName>
        <fullName evidence="4">NO-binding membrane sensor protein with MHYT domain</fullName>
    </submittedName>
</protein>
<evidence type="ECO:0000313" key="4">
    <source>
        <dbReference type="EMBL" id="MBB4694918.1"/>
    </source>
</evidence>
<dbReference type="Pfam" id="PF03707">
    <property type="entry name" value="MHYT"/>
    <property type="match status" value="3"/>
</dbReference>
<feature type="region of interest" description="Disordered" evidence="2">
    <location>
        <begin position="257"/>
        <end position="290"/>
    </location>
</feature>
<feature type="domain" description="MHYT" evidence="3">
    <location>
        <begin position="9"/>
        <end position="201"/>
    </location>
</feature>
<keyword evidence="1" id="KW-0812">Transmembrane</keyword>
<dbReference type="EMBL" id="JACHMF010000001">
    <property type="protein sequence ID" value="MBB4694918.1"/>
    <property type="molecule type" value="Genomic_DNA"/>
</dbReference>
<feature type="transmembrane region" description="Helical" evidence="1">
    <location>
        <begin position="175"/>
        <end position="197"/>
    </location>
</feature>
<reference evidence="4 5" key="1">
    <citation type="submission" date="2020-08" db="EMBL/GenBank/DDBJ databases">
        <title>Sequencing the genomes of 1000 actinobacteria strains.</title>
        <authorList>
            <person name="Klenk H.-P."/>
        </authorList>
    </citation>
    <scope>NUCLEOTIDE SEQUENCE [LARGE SCALE GENOMIC DNA]</scope>
    <source>
        <strain evidence="4 5">DSM 45518</strain>
    </source>
</reference>
<feature type="transmembrane region" description="Helical" evidence="1">
    <location>
        <begin position="150"/>
        <end position="168"/>
    </location>
</feature>
<name>A0A7W7CUI8_9ACTN</name>
<proteinExistence type="predicted"/>
<dbReference type="RefSeq" id="WP_184953341.1">
    <property type="nucleotide sequence ID" value="NZ_BOMC01000070.1"/>
</dbReference>
<evidence type="ECO:0000259" key="3">
    <source>
        <dbReference type="PROSITE" id="PS50924"/>
    </source>
</evidence>
<keyword evidence="1" id="KW-0472">Membrane</keyword>
<evidence type="ECO:0000256" key="2">
    <source>
        <dbReference type="SAM" id="MobiDB-lite"/>
    </source>
</evidence>
<keyword evidence="1" id="KW-1133">Transmembrane helix</keyword>
<feature type="transmembrane region" description="Helical" evidence="1">
    <location>
        <begin position="45"/>
        <end position="74"/>
    </location>
</feature>
<evidence type="ECO:0000313" key="5">
    <source>
        <dbReference type="Proteomes" id="UP000542742"/>
    </source>
</evidence>
<organism evidence="4 5">
    <name type="scientific">Paractinoplanes abujensis</name>
    <dbReference type="NCBI Taxonomy" id="882441"/>
    <lineage>
        <taxon>Bacteria</taxon>
        <taxon>Bacillati</taxon>
        <taxon>Actinomycetota</taxon>
        <taxon>Actinomycetes</taxon>
        <taxon>Micromonosporales</taxon>
        <taxon>Micromonosporaceae</taxon>
        <taxon>Paractinoplanes</taxon>
    </lineage>
</organism>
<dbReference type="GO" id="GO:0016020">
    <property type="term" value="C:membrane"/>
    <property type="evidence" value="ECO:0007669"/>
    <property type="project" value="UniProtKB-UniRule"/>
</dbReference>
<dbReference type="InterPro" id="IPR005330">
    <property type="entry name" value="MHYT_dom"/>
</dbReference>
<feature type="transmembrane region" description="Helical" evidence="1">
    <location>
        <begin position="217"/>
        <end position="237"/>
    </location>
</feature>
<dbReference type="AlphaFoldDB" id="A0A7W7CUI8"/>
<gene>
    <name evidence="4" type="ORF">BKA14_005066</name>
</gene>
<dbReference type="PANTHER" id="PTHR35152:SF1">
    <property type="entry name" value="DOMAIN SIGNALLING PROTEIN, PUTATIVE (AFU_ORTHOLOGUE AFUA_5G11310)-RELATED"/>
    <property type="match status" value="1"/>
</dbReference>